<dbReference type="GO" id="GO:0019265">
    <property type="term" value="P:glycine biosynthetic process, by transamination of glyoxylate"/>
    <property type="evidence" value="ECO:0007669"/>
    <property type="project" value="TreeGrafter"/>
</dbReference>
<keyword evidence="5" id="KW-1185">Reference proteome</keyword>
<dbReference type="Gene3D" id="3.40.640.10">
    <property type="entry name" value="Type I PLP-dependent aspartate aminotransferase-like (Major domain)"/>
    <property type="match status" value="1"/>
</dbReference>
<dbReference type="PANTHER" id="PTHR21152:SF40">
    <property type="entry name" value="ALANINE--GLYOXYLATE AMINOTRANSFERASE"/>
    <property type="match status" value="1"/>
</dbReference>
<dbReference type="GO" id="GO:0005777">
    <property type="term" value="C:peroxisome"/>
    <property type="evidence" value="ECO:0007669"/>
    <property type="project" value="TreeGrafter"/>
</dbReference>
<dbReference type="OrthoDB" id="7403325at2759"/>
<evidence type="ECO:0000256" key="1">
    <source>
        <dbReference type="ARBA" id="ARBA00001933"/>
    </source>
</evidence>
<dbReference type="AlphaFoldDB" id="E2BKG2"/>
<evidence type="ECO:0000313" key="5">
    <source>
        <dbReference type="Proteomes" id="UP000008237"/>
    </source>
</evidence>
<dbReference type="GO" id="GO:0004760">
    <property type="term" value="F:L-serine-pyruvate transaminase activity"/>
    <property type="evidence" value="ECO:0007669"/>
    <property type="project" value="TreeGrafter"/>
</dbReference>
<evidence type="ECO:0000313" key="4">
    <source>
        <dbReference type="EMBL" id="EFN83804.1"/>
    </source>
</evidence>
<dbReference type="GO" id="GO:0008453">
    <property type="term" value="F:alanine-glyoxylate transaminase activity"/>
    <property type="evidence" value="ECO:0007669"/>
    <property type="project" value="TreeGrafter"/>
</dbReference>
<evidence type="ECO:0000313" key="3">
    <source>
        <dbReference type="EMBL" id="EFN83802.1"/>
    </source>
</evidence>
<accession>E2BKG2</accession>
<organism evidence="5">
    <name type="scientific">Harpegnathos saltator</name>
    <name type="common">Jerdon's jumping ant</name>
    <dbReference type="NCBI Taxonomy" id="610380"/>
    <lineage>
        <taxon>Eukaryota</taxon>
        <taxon>Metazoa</taxon>
        <taxon>Ecdysozoa</taxon>
        <taxon>Arthropoda</taxon>
        <taxon>Hexapoda</taxon>
        <taxon>Insecta</taxon>
        <taxon>Pterygota</taxon>
        <taxon>Neoptera</taxon>
        <taxon>Endopterygota</taxon>
        <taxon>Hymenoptera</taxon>
        <taxon>Apocrita</taxon>
        <taxon>Aculeata</taxon>
        <taxon>Formicoidea</taxon>
        <taxon>Formicidae</taxon>
        <taxon>Ponerinae</taxon>
        <taxon>Ponerini</taxon>
        <taxon>Harpegnathos</taxon>
    </lineage>
</organism>
<dbReference type="InterPro" id="IPR015422">
    <property type="entry name" value="PyrdxlP-dep_Trfase_small"/>
</dbReference>
<dbReference type="InterPro" id="IPR015421">
    <property type="entry name" value="PyrdxlP-dep_Trfase_major"/>
</dbReference>
<keyword evidence="3" id="KW-0808">Transferase</keyword>
<dbReference type="SUPFAM" id="SSF53383">
    <property type="entry name" value="PLP-dependent transferases"/>
    <property type="match status" value="1"/>
</dbReference>
<keyword evidence="3" id="KW-0032">Aminotransferase</keyword>
<sequence>MTFATPVSPQSESFLLNCFSYRIRSLDKDVTQATENFVARNSRFFESSIIALSYRRSKIFQRKTKSSAFYWDMRILGDYWNCFGGQRVYHHTINATLVYGLRVALTQLAEEGLPASWARHAAAAARFKRGLRTRGLQCYVEDRRYQLSTLVSIRLPAGVDGKVVAARAMERYKVEISGGLGPTVGKILRVGMTSCRRSRPLRPRRRTEICRLSENIGGLLFCDLLIDS</sequence>
<evidence type="ECO:0000256" key="2">
    <source>
        <dbReference type="ARBA" id="ARBA00022898"/>
    </source>
</evidence>
<reference evidence="3 5" key="1">
    <citation type="journal article" date="2010" name="Science">
        <title>Genomic comparison of the ants Camponotus floridanus and Harpegnathos saltator.</title>
        <authorList>
            <person name="Bonasio R."/>
            <person name="Zhang G."/>
            <person name="Ye C."/>
            <person name="Mutti N.S."/>
            <person name="Fang X."/>
            <person name="Qin N."/>
            <person name="Donahue G."/>
            <person name="Yang P."/>
            <person name="Li Q."/>
            <person name="Li C."/>
            <person name="Zhang P."/>
            <person name="Huang Z."/>
            <person name="Berger S.L."/>
            <person name="Reinberg D."/>
            <person name="Wang J."/>
            <person name="Liebig J."/>
        </authorList>
    </citation>
    <scope>NUCLEOTIDE SEQUENCE [LARGE SCALE GENOMIC DNA]</scope>
    <source>
        <strain evidence="3 5">R22 G/1</strain>
    </source>
</reference>
<proteinExistence type="predicted"/>
<protein>
    <submittedName>
        <fullName evidence="3">Serine--pyruvate aminotransferase, mitochondrial</fullName>
    </submittedName>
</protein>
<keyword evidence="2" id="KW-0663">Pyridoxal phosphate</keyword>
<keyword evidence="3" id="KW-0670">Pyruvate</keyword>
<dbReference type="STRING" id="610380.E2BKG2"/>
<dbReference type="EMBL" id="GL448795">
    <property type="protein sequence ID" value="EFN83804.1"/>
    <property type="molecule type" value="Genomic_DNA"/>
</dbReference>
<comment type="cofactor">
    <cofactor evidence="1">
        <name>pyridoxal 5'-phosphate</name>
        <dbReference type="ChEBI" id="CHEBI:597326"/>
    </cofactor>
</comment>
<dbReference type="InterPro" id="IPR015424">
    <property type="entry name" value="PyrdxlP-dep_Trfase"/>
</dbReference>
<dbReference type="Gene3D" id="3.90.1150.10">
    <property type="entry name" value="Aspartate Aminotransferase, domain 1"/>
    <property type="match status" value="1"/>
</dbReference>
<dbReference type="EMBL" id="GL448795">
    <property type="protein sequence ID" value="EFN83802.1"/>
    <property type="molecule type" value="Genomic_DNA"/>
</dbReference>
<dbReference type="Proteomes" id="UP000008237">
    <property type="component" value="Unassembled WGS sequence"/>
</dbReference>
<dbReference type="PANTHER" id="PTHR21152">
    <property type="entry name" value="AMINOTRANSFERASE CLASS V"/>
    <property type="match status" value="1"/>
</dbReference>
<name>E2BKG2_HARSA</name>
<gene>
    <name evidence="3" type="ORF">EAI_12625</name>
    <name evidence="4" type="ORF">EAI_12627</name>
</gene>